<dbReference type="EMBL" id="KV878261">
    <property type="protein sequence ID" value="OJZ80087.1"/>
    <property type="molecule type" value="Genomic_DNA"/>
</dbReference>
<reference evidence="3" key="1">
    <citation type="journal article" date="2017" name="Genome Biol.">
        <title>Comparative genomics reveals high biological diversity and specific adaptations in the industrially and medically important fungal genus Aspergillus.</title>
        <authorList>
            <person name="de Vries R.P."/>
            <person name="Riley R."/>
            <person name="Wiebenga A."/>
            <person name="Aguilar-Osorio G."/>
            <person name="Amillis S."/>
            <person name="Uchima C.A."/>
            <person name="Anderluh G."/>
            <person name="Asadollahi M."/>
            <person name="Askin M."/>
            <person name="Barry K."/>
            <person name="Battaglia E."/>
            <person name="Bayram O."/>
            <person name="Benocci T."/>
            <person name="Braus-Stromeyer S.A."/>
            <person name="Caldana C."/>
            <person name="Canovas D."/>
            <person name="Cerqueira G.C."/>
            <person name="Chen F."/>
            <person name="Chen W."/>
            <person name="Choi C."/>
            <person name="Clum A."/>
            <person name="Dos Santos R.A."/>
            <person name="Damasio A.R."/>
            <person name="Diallinas G."/>
            <person name="Emri T."/>
            <person name="Fekete E."/>
            <person name="Flipphi M."/>
            <person name="Freyberg S."/>
            <person name="Gallo A."/>
            <person name="Gournas C."/>
            <person name="Habgood R."/>
            <person name="Hainaut M."/>
            <person name="Harispe M.L."/>
            <person name="Henrissat B."/>
            <person name="Hilden K.S."/>
            <person name="Hope R."/>
            <person name="Hossain A."/>
            <person name="Karabika E."/>
            <person name="Karaffa L."/>
            <person name="Karanyi Z."/>
            <person name="Krasevec N."/>
            <person name="Kuo A."/>
            <person name="Kusch H."/>
            <person name="LaButti K."/>
            <person name="Lagendijk E.L."/>
            <person name="Lapidus A."/>
            <person name="Levasseur A."/>
            <person name="Lindquist E."/>
            <person name="Lipzen A."/>
            <person name="Logrieco A.F."/>
            <person name="MacCabe A."/>
            <person name="Maekelae M.R."/>
            <person name="Malavazi I."/>
            <person name="Melin P."/>
            <person name="Meyer V."/>
            <person name="Mielnichuk N."/>
            <person name="Miskei M."/>
            <person name="Molnar A.P."/>
            <person name="Mule G."/>
            <person name="Ngan C.Y."/>
            <person name="Orejas M."/>
            <person name="Orosz E."/>
            <person name="Ouedraogo J.P."/>
            <person name="Overkamp K.M."/>
            <person name="Park H.-S."/>
            <person name="Perrone G."/>
            <person name="Piumi F."/>
            <person name="Punt P.J."/>
            <person name="Ram A.F."/>
            <person name="Ramon A."/>
            <person name="Rauscher S."/>
            <person name="Record E."/>
            <person name="Riano-Pachon D.M."/>
            <person name="Robert V."/>
            <person name="Roehrig J."/>
            <person name="Ruller R."/>
            <person name="Salamov A."/>
            <person name="Salih N.S."/>
            <person name="Samson R.A."/>
            <person name="Sandor E."/>
            <person name="Sanguinetti M."/>
            <person name="Schuetze T."/>
            <person name="Sepcic K."/>
            <person name="Shelest E."/>
            <person name="Sherlock G."/>
            <person name="Sophianopoulou V."/>
            <person name="Squina F.M."/>
            <person name="Sun H."/>
            <person name="Susca A."/>
            <person name="Todd R.B."/>
            <person name="Tsang A."/>
            <person name="Unkles S.E."/>
            <person name="van de Wiele N."/>
            <person name="van Rossen-Uffink D."/>
            <person name="Oliveira J.V."/>
            <person name="Vesth T.C."/>
            <person name="Visser J."/>
            <person name="Yu J.-H."/>
            <person name="Zhou M."/>
            <person name="Andersen M.R."/>
            <person name="Archer D.B."/>
            <person name="Baker S.E."/>
            <person name="Benoit I."/>
            <person name="Brakhage A.A."/>
            <person name="Braus G.H."/>
            <person name="Fischer R."/>
            <person name="Frisvad J.C."/>
            <person name="Goldman G.H."/>
            <person name="Houbraken J."/>
            <person name="Oakley B."/>
            <person name="Pocsi I."/>
            <person name="Scazzocchio C."/>
            <person name="Seiboth B."/>
            <person name="vanKuyk P.A."/>
            <person name="Wortman J."/>
            <person name="Dyer P.S."/>
            <person name="Grigoriev I.V."/>
        </authorList>
    </citation>
    <scope>NUCLEOTIDE SEQUENCE [LARGE SCALE GENOMIC DNA]</scope>
    <source>
        <strain evidence="3">CBS 106.47</strain>
    </source>
</reference>
<name>A0A1M3T012_ASPLC</name>
<accession>A0A1M3T012</accession>
<dbReference type="AlphaFoldDB" id="A0A1M3T012"/>
<proteinExistence type="predicted"/>
<protein>
    <submittedName>
        <fullName evidence="2">Uncharacterized protein</fullName>
    </submittedName>
</protein>
<evidence type="ECO:0000256" key="1">
    <source>
        <dbReference type="SAM" id="Phobius"/>
    </source>
</evidence>
<dbReference type="VEuPathDB" id="FungiDB:ASPFODRAFT_465964"/>
<dbReference type="Proteomes" id="UP000184063">
    <property type="component" value="Unassembled WGS sequence"/>
</dbReference>
<keyword evidence="1" id="KW-1133">Transmembrane helix</keyword>
<evidence type="ECO:0000313" key="3">
    <source>
        <dbReference type="Proteomes" id="UP000184063"/>
    </source>
</evidence>
<keyword evidence="1" id="KW-0472">Membrane</keyword>
<sequence length="58" mass="6844">MYCKGTVQFYYIIGFFAFYVLHNFPNYRADLFWSASHCFLAWLRPCALNVIGRPLTEA</sequence>
<gene>
    <name evidence="2" type="ORF">ASPFODRAFT_465964</name>
</gene>
<evidence type="ECO:0000313" key="2">
    <source>
        <dbReference type="EMBL" id="OJZ80087.1"/>
    </source>
</evidence>
<organism evidence="2 3">
    <name type="scientific">Aspergillus luchuensis (strain CBS 106.47)</name>
    <dbReference type="NCBI Taxonomy" id="1137211"/>
    <lineage>
        <taxon>Eukaryota</taxon>
        <taxon>Fungi</taxon>
        <taxon>Dikarya</taxon>
        <taxon>Ascomycota</taxon>
        <taxon>Pezizomycotina</taxon>
        <taxon>Eurotiomycetes</taxon>
        <taxon>Eurotiomycetidae</taxon>
        <taxon>Eurotiales</taxon>
        <taxon>Aspergillaceae</taxon>
        <taxon>Aspergillus</taxon>
        <taxon>Aspergillus subgen. Circumdati</taxon>
    </lineage>
</organism>
<keyword evidence="1" id="KW-0812">Transmembrane</keyword>
<feature type="transmembrane region" description="Helical" evidence="1">
    <location>
        <begin position="7"/>
        <end position="25"/>
    </location>
</feature>